<feature type="transmembrane region" description="Helical" evidence="1">
    <location>
        <begin position="37"/>
        <end position="57"/>
    </location>
</feature>
<keyword evidence="1" id="KW-0812">Transmembrane</keyword>
<evidence type="ECO:0000313" key="3">
    <source>
        <dbReference type="EMBL" id="MDO7847314.1"/>
    </source>
</evidence>
<dbReference type="Pfam" id="PF03544">
    <property type="entry name" value="TonB_C"/>
    <property type="match status" value="1"/>
</dbReference>
<evidence type="ECO:0000313" key="4">
    <source>
        <dbReference type="Proteomes" id="UP001167796"/>
    </source>
</evidence>
<evidence type="ECO:0000259" key="2">
    <source>
        <dbReference type="Pfam" id="PF03544"/>
    </source>
</evidence>
<sequence length="227" mass="24030">MALLAGTFLLSCGVVVGVLVTEFTHYSKSNSGLVKESFALLDGSLLLGLLVLLGLVFSKRFRHASAVLLGLLPVLLLAGMLHGTEGWGPVLAPKPRPATPYPSQPPEPAAALYPGTDSARVYTFVEQMPELPAGGGIAALADTLRRGTWRRLGSPQPPVEGQVLVSFVVGPRGSLFLATIEQGLSPAVDAAVLETVHHLPRMRPGKQNGQAVAVRLTVRVRLPPEER</sequence>
<dbReference type="EMBL" id="JAUQSX010000006">
    <property type="protein sequence ID" value="MDO7847314.1"/>
    <property type="molecule type" value="Genomic_DNA"/>
</dbReference>
<reference evidence="3" key="1">
    <citation type="submission" date="2023-07" db="EMBL/GenBank/DDBJ databases">
        <authorList>
            <person name="Kim M.K."/>
        </authorList>
    </citation>
    <scope>NUCLEOTIDE SEQUENCE</scope>
    <source>
        <strain evidence="3">M29</strain>
    </source>
</reference>
<accession>A0ABT9ABV4</accession>
<protein>
    <submittedName>
        <fullName evidence="3">Energy transducer TonB</fullName>
    </submittedName>
</protein>
<dbReference type="InterPro" id="IPR037682">
    <property type="entry name" value="TonB_C"/>
</dbReference>
<dbReference type="RefSeq" id="WP_305011991.1">
    <property type="nucleotide sequence ID" value="NZ_JAUQSX010000006.1"/>
</dbReference>
<feature type="domain" description="TonB C-terminal" evidence="2">
    <location>
        <begin position="160"/>
        <end position="221"/>
    </location>
</feature>
<dbReference type="Proteomes" id="UP001167796">
    <property type="component" value="Unassembled WGS sequence"/>
</dbReference>
<keyword evidence="4" id="KW-1185">Reference proteome</keyword>
<dbReference type="Gene3D" id="3.30.1150.10">
    <property type="match status" value="1"/>
</dbReference>
<keyword evidence="1" id="KW-0472">Membrane</keyword>
<gene>
    <name evidence="3" type="ORF">Q5H92_13155</name>
</gene>
<name>A0ABT9ABV4_9BACT</name>
<organism evidence="3 4">
    <name type="scientific">Hymenobacter mellowenesis</name>
    <dbReference type="NCBI Taxonomy" id="3063995"/>
    <lineage>
        <taxon>Bacteria</taxon>
        <taxon>Pseudomonadati</taxon>
        <taxon>Bacteroidota</taxon>
        <taxon>Cytophagia</taxon>
        <taxon>Cytophagales</taxon>
        <taxon>Hymenobacteraceae</taxon>
        <taxon>Hymenobacter</taxon>
    </lineage>
</organism>
<keyword evidence="1" id="KW-1133">Transmembrane helix</keyword>
<feature type="transmembrane region" description="Helical" evidence="1">
    <location>
        <begin position="64"/>
        <end position="83"/>
    </location>
</feature>
<comment type="caution">
    <text evidence="3">The sequence shown here is derived from an EMBL/GenBank/DDBJ whole genome shotgun (WGS) entry which is preliminary data.</text>
</comment>
<proteinExistence type="predicted"/>
<evidence type="ECO:0000256" key="1">
    <source>
        <dbReference type="SAM" id="Phobius"/>
    </source>
</evidence>
<dbReference type="SUPFAM" id="SSF74653">
    <property type="entry name" value="TolA/TonB C-terminal domain"/>
    <property type="match status" value="1"/>
</dbReference>